<gene>
    <name evidence="3" type="ORF">QYE76_048057</name>
</gene>
<reference evidence="3" key="1">
    <citation type="submission" date="2023-07" db="EMBL/GenBank/DDBJ databases">
        <title>A chromosome-level genome assembly of Lolium multiflorum.</title>
        <authorList>
            <person name="Chen Y."/>
            <person name="Copetti D."/>
            <person name="Kolliker R."/>
            <person name="Studer B."/>
        </authorList>
    </citation>
    <scope>NUCLEOTIDE SEQUENCE</scope>
    <source>
        <strain evidence="3">02402/16</strain>
        <tissue evidence="3">Leaf</tissue>
    </source>
</reference>
<name>A0AAD8TT43_LOLMU</name>
<accession>A0AAD8TT43</accession>
<feature type="domain" description="Transposase (putative) gypsy type" evidence="2">
    <location>
        <begin position="85"/>
        <end position="133"/>
    </location>
</feature>
<organism evidence="3 4">
    <name type="scientific">Lolium multiflorum</name>
    <name type="common">Italian ryegrass</name>
    <name type="synonym">Lolium perenne subsp. multiflorum</name>
    <dbReference type="NCBI Taxonomy" id="4521"/>
    <lineage>
        <taxon>Eukaryota</taxon>
        <taxon>Viridiplantae</taxon>
        <taxon>Streptophyta</taxon>
        <taxon>Embryophyta</taxon>
        <taxon>Tracheophyta</taxon>
        <taxon>Spermatophyta</taxon>
        <taxon>Magnoliopsida</taxon>
        <taxon>Liliopsida</taxon>
        <taxon>Poales</taxon>
        <taxon>Poaceae</taxon>
        <taxon>BOP clade</taxon>
        <taxon>Pooideae</taxon>
        <taxon>Poodae</taxon>
        <taxon>Poeae</taxon>
        <taxon>Poeae Chloroplast Group 2 (Poeae type)</taxon>
        <taxon>Loliodinae</taxon>
        <taxon>Loliinae</taxon>
        <taxon>Lolium</taxon>
    </lineage>
</organism>
<evidence type="ECO:0000313" key="4">
    <source>
        <dbReference type="Proteomes" id="UP001231189"/>
    </source>
</evidence>
<dbReference type="PANTHER" id="PTHR33026:SF7">
    <property type="entry name" value="OS03G0100275 PROTEIN"/>
    <property type="match status" value="1"/>
</dbReference>
<evidence type="ECO:0000313" key="3">
    <source>
        <dbReference type="EMBL" id="KAK1687209.1"/>
    </source>
</evidence>
<dbReference type="Pfam" id="PF04195">
    <property type="entry name" value="Transposase_28"/>
    <property type="match status" value="1"/>
</dbReference>
<evidence type="ECO:0000259" key="2">
    <source>
        <dbReference type="Pfam" id="PF04195"/>
    </source>
</evidence>
<sequence length="258" mass="27879">MPISSAPPPFISVQLDPTKGSDKSIEGASSNPANLAGKEQMQKKVEEVAATKKSKARSREGEPGSWRVVPGALSPALEAREWVLTRALVERGFSLPPSDFFSEILEAYKLQPHNISPNSVLAIANHVTLYEGHLRDVSDPASSKTLPAFKDGPASETPAWTNCPHISESPTLTRMVRRICKLTESGLSGKDLTLSWFNKRIQPLQHRNRLIAAAIAAKMGDRVSGPGWGSAPEGFSIDTTAIFTAISINAAAPMMRRE</sequence>
<protein>
    <recommendedName>
        <fullName evidence="2">Transposase (putative) gypsy type domain-containing protein</fullName>
    </recommendedName>
</protein>
<dbReference type="InterPro" id="IPR007321">
    <property type="entry name" value="Transposase_28"/>
</dbReference>
<dbReference type="Proteomes" id="UP001231189">
    <property type="component" value="Unassembled WGS sequence"/>
</dbReference>
<keyword evidence="4" id="KW-1185">Reference proteome</keyword>
<dbReference type="AlphaFoldDB" id="A0AAD8TT43"/>
<evidence type="ECO:0000256" key="1">
    <source>
        <dbReference type="SAM" id="MobiDB-lite"/>
    </source>
</evidence>
<feature type="region of interest" description="Disordered" evidence="1">
    <location>
        <begin position="1"/>
        <end position="66"/>
    </location>
</feature>
<dbReference type="PANTHER" id="PTHR33026">
    <property type="entry name" value="OS06G0360600 PROTEIN"/>
    <property type="match status" value="1"/>
</dbReference>
<dbReference type="EMBL" id="JAUUTY010000002">
    <property type="protein sequence ID" value="KAK1687209.1"/>
    <property type="molecule type" value="Genomic_DNA"/>
</dbReference>
<comment type="caution">
    <text evidence="3">The sequence shown here is derived from an EMBL/GenBank/DDBJ whole genome shotgun (WGS) entry which is preliminary data.</text>
</comment>
<feature type="compositionally biased region" description="Basic and acidic residues" evidence="1">
    <location>
        <begin position="40"/>
        <end position="50"/>
    </location>
</feature>
<feature type="compositionally biased region" description="Pro residues" evidence="1">
    <location>
        <begin position="1"/>
        <end position="10"/>
    </location>
</feature>
<proteinExistence type="predicted"/>